<dbReference type="Pfam" id="PF01370">
    <property type="entry name" value="Epimerase"/>
    <property type="match status" value="1"/>
</dbReference>
<dbReference type="Gene3D" id="3.40.50.720">
    <property type="entry name" value="NAD(P)-binding Rossmann-like Domain"/>
    <property type="match status" value="1"/>
</dbReference>
<name>A0A370GHF3_9BACI</name>
<comment type="caution">
    <text evidence="2">The sequence shown here is derived from an EMBL/GenBank/DDBJ whole genome shotgun (WGS) entry which is preliminary data.</text>
</comment>
<dbReference type="InterPro" id="IPR001509">
    <property type="entry name" value="Epimerase_deHydtase"/>
</dbReference>
<dbReference type="InterPro" id="IPR050177">
    <property type="entry name" value="Lipid_A_modif_metabolic_enz"/>
</dbReference>
<sequence length="334" mass="37767">MKILIIGGTKFAGRAIVEEAVKKGFDVTLFNRGKTNDAIFPDLPLIKGDRQNKEDLAKLCSQKWDAVIDTCGYQPKDAALSSAMLKEFCSVYVFISTISVYKKAFQEEGIDEKSELNELSSKENEQLQKNGSLPADQYYGALKALCELAVTNELPSNSLIIRPGLIVGPHDPTDRFTYWMERVMKGGEMIAPDNKDCQIQFIDVRDLAQWILTLIEMDERGIWNAVGPTEPLTLNHFLNECRMYLNKETEITWAQEEFLLKNEVQPWIELPLWIPHIKDFGTEITKAKNAGLKTRQLKETILDTAEWASKREHSGRNAGLAADKEDALLKALNK</sequence>
<dbReference type="RefSeq" id="WP_114745497.1">
    <property type="nucleotide sequence ID" value="NZ_QQAY01000004.1"/>
</dbReference>
<reference evidence="2 3" key="1">
    <citation type="submission" date="2018-07" db="EMBL/GenBank/DDBJ databases">
        <title>Genomic Encyclopedia of Type Strains, Phase IV (KMG-IV): sequencing the most valuable type-strain genomes for metagenomic binning, comparative biology and taxonomic classification.</title>
        <authorList>
            <person name="Goeker M."/>
        </authorList>
    </citation>
    <scope>NUCLEOTIDE SEQUENCE [LARGE SCALE GENOMIC DNA]</scope>
    <source>
        <strain evidence="2 3">DSM 25281</strain>
    </source>
</reference>
<keyword evidence="3" id="KW-1185">Reference proteome</keyword>
<dbReference type="AlphaFoldDB" id="A0A370GHF3"/>
<dbReference type="SUPFAM" id="SSF51735">
    <property type="entry name" value="NAD(P)-binding Rossmann-fold domains"/>
    <property type="match status" value="1"/>
</dbReference>
<gene>
    <name evidence="2" type="ORF">DFR59_104257</name>
</gene>
<evidence type="ECO:0000259" key="1">
    <source>
        <dbReference type="Pfam" id="PF01370"/>
    </source>
</evidence>
<feature type="domain" description="NAD-dependent epimerase/dehydratase" evidence="1">
    <location>
        <begin position="3"/>
        <end position="223"/>
    </location>
</feature>
<dbReference type="EMBL" id="QQAY01000004">
    <property type="protein sequence ID" value="RDI43202.1"/>
    <property type="molecule type" value="Genomic_DNA"/>
</dbReference>
<evidence type="ECO:0000313" key="2">
    <source>
        <dbReference type="EMBL" id="RDI43202.1"/>
    </source>
</evidence>
<protein>
    <submittedName>
        <fullName evidence="2">2'-hydroxyisoflavone reductase</fullName>
    </submittedName>
</protein>
<dbReference type="Proteomes" id="UP000255326">
    <property type="component" value="Unassembled WGS sequence"/>
</dbReference>
<accession>A0A370GHF3</accession>
<dbReference type="InterPro" id="IPR036291">
    <property type="entry name" value="NAD(P)-bd_dom_sf"/>
</dbReference>
<evidence type="ECO:0000313" key="3">
    <source>
        <dbReference type="Proteomes" id="UP000255326"/>
    </source>
</evidence>
<dbReference type="PANTHER" id="PTHR43245">
    <property type="entry name" value="BIFUNCTIONAL POLYMYXIN RESISTANCE PROTEIN ARNA"/>
    <property type="match status" value="1"/>
</dbReference>
<dbReference type="PANTHER" id="PTHR43245:SF13">
    <property type="entry name" value="UDP-D-APIOSE_UDP-D-XYLOSE SYNTHASE 2"/>
    <property type="match status" value="1"/>
</dbReference>
<organism evidence="2 3">
    <name type="scientific">Falsibacillus pallidus</name>
    <dbReference type="NCBI Taxonomy" id="493781"/>
    <lineage>
        <taxon>Bacteria</taxon>
        <taxon>Bacillati</taxon>
        <taxon>Bacillota</taxon>
        <taxon>Bacilli</taxon>
        <taxon>Bacillales</taxon>
        <taxon>Bacillaceae</taxon>
        <taxon>Falsibacillus</taxon>
    </lineage>
</organism>
<dbReference type="OrthoDB" id="9809586at2"/>
<proteinExistence type="predicted"/>